<feature type="region of interest" description="Disordered" evidence="1">
    <location>
        <begin position="517"/>
        <end position="546"/>
    </location>
</feature>
<keyword evidence="2" id="KW-0812">Transmembrane</keyword>
<feature type="compositionally biased region" description="Basic and acidic residues" evidence="1">
    <location>
        <begin position="517"/>
        <end position="531"/>
    </location>
</feature>
<gene>
    <name evidence="4" type="ORF">I312_03111</name>
</gene>
<reference evidence="4" key="1">
    <citation type="submission" date="2015-01" db="EMBL/GenBank/DDBJ databases">
        <title>The Genome Sequence of Cryptococcus gattii CA1280.</title>
        <authorList>
            <consortium name="The Broad Institute Genomics Platform"/>
            <person name="Cuomo C."/>
            <person name="Litvintseva A."/>
            <person name="Chen Y."/>
            <person name="Heitman J."/>
            <person name="Sun S."/>
            <person name="Springer D."/>
            <person name="Dromer F."/>
            <person name="Young S."/>
            <person name="Zeng Q."/>
            <person name="Gargeya S."/>
            <person name="Abouelleil A."/>
            <person name="Alvarado L."/>
            <person name="Chapman S.B."/>
            <person name="Gainer-Dewar J."/>
            <person name="Goldberg J."/>
            <person name="Griggs A."/>
            <person name="Gujja S."/>
            <person name="Hansen M."/>
            <person name="Howarth C."/>
            <person name="Imamovic A."/>
            <person name="Larimer J."/>
            <person name="Murphy C."/>
            <person name="Naylor J."/>
            <person name="Pearson M."/>
            <person name="Priest M."/>
            <person name="Roberts A."/>
            <person name="Saif S."/>
            <person name="Shea T."/>
            <person name="Sykes S."/>
            <person name="Wortman J."/>
            <person name="Nusbaum C."/>
            <person name="Birren B."/>
        </authorList>
    </citation>
    <scope>NUCLEOTIDE SEQUENCE [LARGE SCALE GENOMIC DNA]</scope>
    <source>
        <strain evidence="4">CA1280</strain>
    </source>
</reference>
<dbReference type="AlphaFoldDB" id="A0A0D0VIW3"/>
<sequence length="546" mass="60768">MENSWVTLAALCILVQLSIQRKVLRTVWLLLNVIDTFRALRLVRANGRRIGVNTRRKSMRDALVCWIIYLIGTTLSPLISTLLGWIPLYSPIKPVLGCFFLILRLPCSMTIFKSLVPLVKPYETPVDITFHLFESLSILIFHFGVQLPIVHATTWIKSVGKVDFKRPVEILQRWKRKLLISLRMVSLPKAVRMRSNPKNTPSQIIILPTPPRSVPSSPAARQTSAVRPTTRPRQPRQSKRKPLQPIIISPSPSPPPSPPPAPMLVIAPSTPLRRMTVEELAAIRKNGFLDVEREVEVRRSPRKNKGKRKDDEAANEMEAQRELKKATEIEDGSQRLKSKKRVREDDEQPQPHLAKSIAASRTMNGPGVNKRPVSGAEVQPSKLRVKESVSGLKGGAIMSNVSNLRAGKDIQYSGIIAREPKHPHILPSRLAASLPEQHASSKATMPGFTDKAASLQQSTSIPIAPTLRRKPQTLTIISATRRVQKSAPDGVAEPEKPLISAAGRARAAKAKAKALMQEEHRKRAGEKRKAAGEGQNELAEKRTRMM</sequence>
<feature type="transmembrane region" description="Helical" evidence="2">
    <location>
        <begin position="63"/>
        <end position="88"/>
    </location>
</feature>
<proteinExistence type="predicted"/>
<evidence type="ECO:0000256" key="2">
    <source>
        <dbReference type="SAM" id="Phobius"/>
    </source>
</evidence>
<evidence type="ECO:0000256" key="1">
    <source>
        <dbReference type="SAM" id="MobiDB-lite"/>
    </source>
</evidence>
<dbReference type="HOGENOM" id="CLU_498757_0_0_1"/>
<dbReference type="EMBL" id="KN847980">
    <property type="protein sequence ID" value="KIR47351.1"/>
    <property type="molecule type" value="Genomic_DNA"/>
</dbReference>
<accession>A0A0D0VIW3</accession>
<name>A0A0D0VIW3_CRYGA</name>
<feature type="compositionally biased region" description="Basic and acidic residues" evidence="1">
    <location>
        <begin position="308"/>
        <end position="334"/>
    </location>
</feature>
<keyword evidence="2" id="KW-1133">Transmembrane helix</keyword>
<keyword evidence="3" id="KW-0732">Signal</keyword>
<protein>
    <submittedName>
        <fullName evidence="4">Uncharacterized protein</fullName>
    </submittedName>
</protein>
<feature type="chain" id="PRO_5002223440" evidence="3">
    <location>
        <begin position="21"/>
        <end position="546"/>
    </location>
</feature>
<feature type="compositionally biased region" description="Pro residues" evidence="1">
    <location>
        <begin position="251"/>
        <end position="262"/>
    </location>
</feature>
<evidence type="ECO:0000256" key="3">
    <source>
        <dbReference type="SAM" id="SignalP"/>
    </source>
</evidence>
<feature type="signal peptide" evidence="3">
    <location>
        <begin position="1"/>
        <end position="20"/>
    </location>
</feature>
<feature type="region of interest" description="Disordered" evidence="1">
    <location>
        <begin position="193"/>
        <end position="266"/>
    </location>
</feature>
<feature type="region of interest" description="Disordered" evidence="1">
    <location>
        <begin position="296"/>
        <end position="380"/>
    </location>
</feature>
<evidence type="ECO:0000313" key="4">
    <source>
        <dbReference type="EMBL" id="KIR47351.1"/>
    </source>
</evidence>
<organism evidence="4">
    <name type="scientific">Cryptococcus bacillisporus CA1280</name>
    <dbReference type="NCBI Taxonomy" id="1296109"/>
    <lineage>
        <taxon>Eukaryota</taxon>
        <taxon>Fungi</taxon>
        <taxon>Dikarya</taxon>
        <taxon>Basidiomycota</taxon>
        <taxon>Agaricomycotina</taxon>
        <taxon>Tremellomycetes</taxon>
        <taxon>Tremellales</taxon>
        <taxon>Cryptococcaceae</taxon>
        <taxon>Cryptococcus</taxon>
        <taxon>Cryptococcus gattii species complex</taxon>
    </lineage>
</organism>
<keyword evidence="2" id="KW-0472">Membrane</keyword>
<dbReference type="OrthoDB" id="434647at2759"/>
<feature type="compositionally biased region" description="Basic residues" evidence="1">
    <location>
        <begin position="233"/>
        <end position="242"/>
    </location>
</feature>